<dbReference type="PANTHER" id="PTHR43084">
    <property type="entry name" value="PERSULFIDE DIOXYGENASE ETHE1"/>
    <property type="match status" value="1"/>
</dbReference>
<dbReference type="InterPro" id="IPR051682">
    <property type="entry name" value="Mito_Persulfide_Diox"/>
</dbReference>
<dbReference type="Proteomes" id="UP000199004">
    <property type="component" value="Unassembled WGS sequence"/>
</dbReference>
<dbReference type="EMBL" id="FNIC01000008">
    <property type="protein sequence ID" value="SDO39310.1"/>
    <property type="molecule type" value="Genomic_DNA"/>
</dbReference>
<keyword evidence="4" id="KW-1185">Reference proteome</keyword>
<dbReference type="InterPro" id="IPR001763">
    <property type="entry name" value="Rhodanese-like_dom"/>
</dbReference>
<dbReference type="InterPro" id="IPR001279">
    <property type="entry name" value="Metallo-B-lactamas"/>
</dbReference>
<dbReference type="SUPFAM" id="SSF56281">
    <property type="entry name" value="Metallo-hydrolase/oxidoreductase"/>
    <property type="match status" value="1"/>
</dbReference>
<dbReference type="CDD" id="cd00158">
    <property type="entry name" value="RHOD"/>
    <property type="match status" value="2"/>
</dbReference>
<keyword evidence="1" id="KW-0479">Metal-binding</keyword>
<organism evidence="3 4">
    <name type="scientific">Nocardioides szechwanensis</name>
    <dbReference type="NCBI Taxonomy" id="1005944"/>
    <lineage>
        <taxon>Bacteria</taxon>
        <taxon>Bacillati</taxon>
        <taxon>Actinomycetota</taxon>
        <taxon>Actinomycetes</taxon>
        <taxon>Propionibacteriales</taxon>
        <taxon>Nocardioidaceae</taxon>
        <taxon>Nocardioides</taxon>
    </lineage>
</organism>
<reference evidence="3 4" key="1">
    <citation type="submission" date="2016-10" db="EMBL/GenBank/DDBJ databases">
        <authorList>
            <person name="de Groot N.N."/>
        </authorList>
    </citation>
    <scope>NUCLEOTIDE SEQUENCE [LARGE SCALE GENOMIC DNA]</scope>
    <source>
        <strain evidence="3 4">CGMCC 1.11147</strain>
    </source>
</reference>
<dbReference type="STRING" id="1005944.SAMN05192576_3926"/>
<evidence type="ECO:0000259" key="2">
    <source>
        <dbReference type="PROSITE" id="PS50206"/>
    </source>
</evidence>
<dbReference type="InterPro" id="IPR044528">
    <property type="entry name" value="POD-like_MBL-fold"/>
</dbReference>
<dbReference type="GO" id="GO:0006749">
    <property type="term" value="P:glutathione metabolic process"/>
    <property type="evidence" value="ECO:0007669"/>
    <property type="project" value="InterPro"/>
</dbReference>
<dbReference type="PROSITE" id="PS50206">
    <property type="entry name" value="RHODANESE_3"/>
    <property type="match status" value="2"/>
</dbReference>
<dbReference type="InterPro" id="IPR036873">
    <property type="entry name" value="Rhodanese-like_dom_sf"/>
</dbReference>
<feature type="domain" description="Rhodanese" evidence="2">
    <location>
        <begin position="364"/>
        <end position="451"/>
    </location>
</feature>
<evidence type="ECO:0000313" key="4">
    <source>
        <dbReference type="Proteomes" id="UP000199004"/>
    </source>
</evidence>
<dbReference type="Gene3D" id="3.40.250.10">
    <property type="entry name" value="Rhodanese-like domain"/>
    <property type="match status" value="2"/>
</dbReference>
<dbReference type="SUPFAM" id="SSF52821">
    <property type="entry name" value="Rhodanese/Cell cycle control phosphatase"/>
    <property type="match status" value="2"/>
</dbReference>
<dbReference type="Gene3D" id="3.60.15.10">
    <property type="entry name" value="Ribonuclease Z/Hydroxyacylglutathione hydrolase-like"/>
    <property type="match status" value="1"/>
</dbReference>
<protein>
    <submittedName>
        <fullName evidence="3">Glyoxylase, beta-lactamase superfamily II</fullName>
    </submittedName>
</protein>
<accession>A0A1H0J719</accession>
<dbReference type="CDD" id="cd07724">
    <property type="entry name" value="POD-like_MBL-fold"/>
    <property type="match status" value="1"/>
</dbReference>
<name>A0A1H0J719_9ACTN</name>
<dbReference type="GO" id="GO:0050313">
    <property type="term" value="F:sulfur dioxygenase activity"/>
    <property type="evidence" value="ECO:0007669"/>
    <property type="project" value="InterPro"/>
</dbReference>
<evidence type="ECO:0000313" key="3">
    <source>
        <dbReference type="EMBL" id="SDO39310.1"/>
    </source>
</evidence>
<dbReference type="PANTHER" id="PTHR43084:SF1">
    <property type="entry name" value="PERSULFIDE DIOXYGENASE ETHE1, MITOCHONDRIAL"/>
    <property type="match status" value="1"/>
</dbReference>
<dbReference type="Pfam" id="PF00581">
    <property type="entry name" value="Rhodanese"/>
    <property type="match status" value="2"/>
</dbReference>
<gene>
    <name evidence="3" type="ORF">SAMN05192576_3926</name>
</gene>
<dbReference type="PROSITE" id="PS00380">
    <property type="entry name" value="RHODANESE_1"/>
    <property type="match status" value="1"/>
</dbReference>
<dbReference type="GO" id="GO:0004792">
    <property type="term" value="F:thiosulfate-cyanide sulfurtransferase activity"/>
    <property type="evidence" value="ECO:0007669"/>
    <property type="project" value="InterPro"/>
</dbReference>
<dbReference type="OrthoDB" id="3196337at2"/>
<dbReference type="AlphaFoldDB" id="A0A1H0J719"/>
<dbReference type="RefSeq" id="WP_091026500.1">
    <property type="nucleotide sequence ID" value="NZ_BKAE01000012.1"/>
</dbReference>
<proteinExistence type="predicted"/>
<dbReference type="GO" id="GO:0046872">
    <property type="term" value="F:metal ion binding"/>
    <property type="evidence" value="ECO:0007669"/>
    <property type="project" value="UniProtKB-KW"/>
</dbReference>
<dbReference type="GO" id="GO:0070813">
    <property type="term" value="P:hydrogen sulfide metabolic process"/>
    <property type="evidence" value="ECO:0007669"/>
    <property type="project" value="TreeGrafter"/>
</dbReference>
<dbReference type="SMART" id="SM00849">
    <property type="entry name" value="Lactamase_B"/>
    <property type="match status" value="1"/>
</dbReference>
<evidence type="ECO:0000256" key="1">
    <source>
        <dbReference type="ARBA" id="ARBA00022723"/>
    </source>
</evidence>
<dbReference type="SMART" id="SM00450">
    <property type="entry name" value="RHOD"/>
    <property type="match status" value="2"/>
</dbReference>
<sequence>MGDPLLSVVPDAGLGNSAYLLDLGDGRALAVDASRDLRSLRRSTEARGLHVAYAADTHLHADFLSGAVQLAATDGAQVLASRAGGREFPHRGLEEGEEVNLGGLTLRAIDTPGHTDEHLAFLLLDGSREIGVFSGGSLIAGSAARVDLVASERTEELARAQYRSLHRLAALDPATALWPTHGGGSFCSTAAAPVGATTTIGDELAANELLRAPDEDTFVRLLLGSLGSHPPYFHRLGEMNRRGPEVLADDPALEGIQPTVVADLVAAGAEIVDVRPVTSFAQAHPAGALSIPLRPAFASWLGWLAPDDRPLVVLREADQDAAEILWQALKIGYANIVGEIAGGIDAWQTAGLPTAAIDLLSPTDVSGVRVLDIRQEGEYAAGHLPGAAHLELGDVAEHAAAYADGPVVVMCGHGERAMSAASLLARAGAADVRVLDGGPDDVARALDLEMERGR</sequence>
<feature type="domain" description="Rhodanese" evidence="2">
    <location>
        <begin position="265"/>
        <end position="356"/>
    </location>
</feature>
<dbReference type="InterPro" id="IPR001307">
    <property type="entry name" value="Thiosulphate_STrfase_CS"/>
</dbReference>
<dbReference type="InterPro" id="IPR036866">
    <property type="entry name" value="RibonucZ/Hydroxyglut_hydro"/>
</dbReference>